<dbReference type="EMBL" id="RBPX01000463">
    <property type="protein sequence ID" value="RMO54495.1"/>
    <property type="molecule type" value="Genomic_DNA"/>
</dbReference>
<protein>
    <submittedName>
        <fullName evidence="1">Uncharacterized protein</fullName>
    </submittedName>
</protein>
<reference evidence="1 2" key="1">
    <citation type="submission" date="2018-08" db="EMBL/GenBank/DDBJ databases">
        <title>Recombination of ecologically and evolutionarily significant loci maintains genetic cohesion in the Pseudomonas syringae species complex.</title>
        <authorList>
            <person name="Dillon M."/>
            <person name="Thakur S."/>
            <person name="Almeida R.N.D."/>
            <person name="Weir B.S."/>
            <person name="Guttman D.S."/>
        </authorList>
    </citation>
    <scope>NUCLEOTIDE SEQUENCE [LARGE SCALE GENOMIC DNA]</scope>
    <source>
        <strain evidence="1 2">ICMP 4388</strain>
    </source>
</reference>
<proteinExistence type="predicted"/>
<gene>
    <name evidence="1" type="ORF">ALQ37_00551</name>
</gene>
<sequence length="96" mass="10734">MGKAVGLGIERRIVKRVQPQACRDSVRIKLHLCFEKAMHTLGLVKGLLCIRMSEARPARGRFVDHQESPSVSRLFFYEQTGAQSSKPVRHAMSNAG</sequence>
<dbReference type="Proteomes" id="UP000274541">
    <property type="component" value="Unassembled WGS sequence"/>
</dbReference>
<name>A0A3M3W9K3_PSEAP</name>
<accession>A0A3M3W9K3</accession>
<dbReference type="AlphaFoldDB" id="A0A3M3W9K3"/>
<comment type="caution">
    <text evidence="1">The sequence shown here is derived from an EMBL/GenBank/DDBJ whole genome shotgun (WGS) entry which is preliminary data.</text>
</comment>
<evidence type="ECO:0000313" key="1">
    <source>
        <dbReference type="EMBL" id="RMO54495.1"/>
    </source>
</evidence>
<evidence type="ECO:0000313" key="2">
    <source>
        <dbReference type="Proteomes" id="UP000274541"/>
    </source>
</evidence>
<organism evidence="1 2">
    <name type="scientific">Pseudomonas syringae pv. aptata</name>
    <dbReference type="NCBI Taxonomy" id="83167"/>
    <lineage>
        <taxon>Bacteria</taxon>
        <taxon>Pseudomonadati</taxon>
        <taxon>Pseudomonadota</taxon>
        <taxon>Gammaproteobacteria</taxon>
        <taxon>Pseudomonadales</taxon>
        <taxon>Pseudomonadaceae</taxon>
        <taxon>Pseudomonas</taxon>
        <taxon>Pseudomonas syringae</taxon>
    </lineage>
</organism>